<keyword evidence="2" id="KW-1185">Reference proteome</keyword>
<gene>
    <name evidence="1" type="ORF">D3M59_02830</name>
</gene>
<accession>A0A418Q1X0</accession>
<sequence length="87" mass="9558">MIIGANPNLLAFADIDRRPILKSPSMILQRRVMNGVDDVTLALCEAAYSVDLRPNLSLKSAKPWIFCVTPHAFDMPSNDLSLKGSCI</sequence>
<evidence type="ECO:0000313" key="2">
    <source>
        <dbReference type="Proteomes" id="UP000285023"/>
    </source>
</evidence>
<name>A0A418Q1X0_9SPHN</name>
<dbReference type="EMBL" id="QXTF01000001">
    <property type="protein sequence ID" value="RIX31945.1"/>
    <property type="molecule type" value="Genomic_DNA"/>
</dbReference>
<comment type="caution">
    <text evidence="1">The sequence shown here is derived from an EMBL/GenBank/DDBJ whole genome shotgun (WGS) entry which is preliminary data.</text>
</comment>
<protein>
    <submittedName>
        <fullName evidence="1">Uncharacterized protein</fullName>
    </submittedName>
</protein>
<organism evidence="1 2">
    <name type="scientific">Sphingomonas edaphi</name>
    <dbReference type="NCBI Taxonomy" id="2315689"/>
    <lineage>
        <taxon>Bacteria</taxon>
        <taxon>Pseudomonadati</taxon>
        <taxon>Pseudomonadota</taxon>
        <taxon>Alphaproteobacteria</taxon>
        <taxon>Sphingomonadales</taxon>
        <taxon>Sphingomonadaceae</taxon>
        <taxon>Sphingomonas</taxon>
    </lineage>
</organism>
<evidence type="ECO:0000313" key="1">
    <source>
        <dbReference type="EMBL" id="RIX31945.1"/>
    </source>
</evidence>
<dbReference type="Proteomes" id="UP000285023">
    <property type="component" value="Unassembled WGS sequence"/>
</dbReference>
<proteinExistence type="predicted"/>
<reference evidence="1 2" key="1">
    <citation type="submission" date="2018-09" db="EMBL/GenBank/DDBJ databases">
        <title>Sphingomonas sp. DAC4.</title>
        <authorList>
            <person name="Seo T."/>
        </authorList>
    </citation>
    <scope>NUCLEOTIDE SEQUENCE [LARGE SCALE GENOMIC DNA]</scope>
    <source>
        <strain evidence="1 2">DAC4</strain>
    </source>
</reference>
<dbReference type="AlphaFoldDB" id="A0A418Q1X0"/>